<gene>
    <name evidence="2" type="ORF">TUBRATIS_17210</name>
</gene>
<evidence type="ECO:0000256" key="1">
    <source>
        <dbReference type="SAM" id="Phobius"/>
    </source>
</evidence>
<keyword evidence="1" id="KW-1133">Transmembrane helix</keyword>
<accession>A0A437AL36</accession>
<protein>
    <submittedName>
        <fullName evidence="2">Uncharacterized protein</fullName>
    </submittedName>
</protein>
<keyword evidence="1" id="KW-0472">Membrane</keyword>
<reference evidence="2 3" key="1">
    <citation type="submission" date="2018-10" db="EMBL/GenBank/DDBJ databases">
        <title>Draft genome sequence of the microsporidian Tubulinosema ratisbonensis.</title>
        <authorList>
            <person name="Polonais V."/>
            <person name="Peyretaillade E."/>
            <person name="Niehus S."/>
            <person name="Wawrzyniak I."/>
            <person name="Franchet A."/>
            <person name="Gaspin C."/>
            <person name="Reichstadt M."/>
            <person name="Belser C."/>
            <person name="Labadie K."/>
            <person name="Delbac F."/>
            <person name="Ferrandon D."/>
        </authorList>
    </citation>
    <scope>NUCLEOTIDE SEQUENCE [LARGE SCALE GENOMIC DNA]</scope>
    <source>
        <strain evidence="2 3">Franzen</strain>
    </source>
</reference>
<organism evidence="2 3">
    <name type="scientific">Tubulinosema ratisbonensis</name>
    <dbReference type="NCBI Taxonomy" id="291195"/>
    <lineage>
        <taxon>Eukaryota</taxon>
        <taxon>Fungi</taxon>
        <taxon>Fungi incertae sedis</taxon>
        <taxon>Microsporidia</taxon>
        <taxon>Tubulinosematoidea</taxon>
        <taxon>Tubulinosematidae</taxon>
        <taxon>Tubulinosema</taxon>
    </lineage>
</organism>
<keyword evidence="1" id="KW-0812">Transmembrane</keyword>
<dbReference type="EMBL" id="RCSS01000401">
    <property type="protein sequence ID" value="RVD91797.1"/>
    <property type="molecule type" value="Genomic_DNA"/>
</dbReference>
<keyword evidence="3" id="KW-1185">Reference proteome</keyword>
<sequence>MSKSSNFILFFVIIVQIGLIFSVLDHKFKIDNLKKSFERVCKEMNHLNQLTNLLKTEIKEIHYEIYKEKIDPAAFLHDPSIVKEPVVPYEENQEYRDPTIFRCILNYFYSFFGYNHW</sequence>
<evidence type="ECO:0000313" key="3">
    <source>
        <dbReference type="Proteomes" id="UP000282876"/>
    </source>
</evidence>
<dbReference type="VEuPathDB" id="MicrosporidiaDB:TUBRATIS_17210"/>
<dbReference type="AlphaFoldDB" id="A0A437AL36"/>
<dbReference type="Proteomes" id="UP000282876">
    <property type="component" value="Unassembled WGS sequence"/>
</dbReference>
<comment type="caution">
    <text evidence="2">The sequence shown here is derived from an EMBL/GenBank/DDBJ whole genome shotgun (WGS) entry which is preliminary data.</text>
</comment>
<name>A0A437AL36_9MICR</name>
<feature type="transmembrane region" description="Helical" evidence="1">
    <location>
        <begin position="6"/>
        <end position="24"/>
    </location>
</feature>
<evidence type="ECO:0000313" key="2">
    <source>
        <dbReference type="EMBL" id="RVD91797.1"/>
    </source>
</evidence>
<proteinExistence type="predicted"/>